<evidence type="ECO:0000256" key="3">
    <source>
        <dbReference type="ARBA" id="ARBA00022729"/>
    </source>
</evidence>
<feature type="domain" description="Carbohydrate-binding module family 96" evidence="4">
    <location>
        <begin position="62"/>
        <end position="232"/>
    </location>
</feature>
<name>A0A0A0HY47_CLOBO</name>
<evidence type="ECO:0000256" key="1">
    <source>
        <dbReference type="ARBA" id="ARBA00004613"/>
    </source>
</evidence>
<gene>
    <name evidence="5" type="ORF">Z955_15180</name>
</gene>
<dbReference type="Pfam" id="PF24517">
    <property type="entry name" value="CBM96"/>
    <property type="match status" value="1"/>
</dbReference>
<dbReference type="Proteomes" id="UP000030014">
    <property type="component" value="Unassembled WGS sequence"/>
</dbReference>
<comment type="caution">
    <text evidence="5">The sequence shown here is derived from an EMBL/GenBank/DDBJ whole genome shotgun (WGS) entry which is preliminary data.</text>
</comment>
<evidence type="ECO:0000256" key="2">
    <source>
        <dbReference type="ARBA" id="ARBA00022525"/>
    </source>
</evidence>
<dbReference type="RefSeq" id="WP_039260144.1">
    <property type="nucleotide sequence ID" value="NZ_JDRY01000170.1"/>
</dbReference>
<dbReference type="GO" id="GO:0005576">
    <property type="term" value="C:extracellular region"/>
    <property type="evidence" value="ECO:0007669"/>
    <property type="project" value="UniProtKB-SubCell"/>
</dbReference>
<evidence type="ECO:0000313" key="5">
    <source>
        <dbReference type="EMBL" id="KGM93318.1"/>
    </source>
</evidence>
<sequence length="647" mass="73834">MKKTSFKNRMRGKIDVHWIKENNLSSKLCIPINNYTTSSLNIPYRNRMRGLYDITAPKREIKTLYPVEDTFVSEANPYMIFGSGNSILVGNNNSKQNIGLVKFDLSDFNLLTSIILLDCKLRLTISNVRDINNFKLEMKEVFNGSWSELTTTWLNQPYISNEVKSIIDFTKQSNETKDIVIEIDVKKQVEKWLKNPKQNQGVALNVNKLNEMVAFYSKEFGVKEKSPQLLIKYINLNSPFMHEIESIMNYLNVWQVDTNNMLSELEVVTKHSTNNIDASIIVLHNSGDCFAELEIVKDRLLCETYITSGYCTSNLEVFTQNSKMLNSRIQVKGENLTNTLEVYGSKDVQGSVGVSILNAIKSMLQINPNRLVNLIDIHSWQSIASQLEVNNKWKLLNKLGIAYGNHIDNILEVIQLDHISNEIKVLANKILMNEVFYGRFADLTGNVGVAPSSILSNFINVYYTNSLENELSTLSVNKITNELNSSIGKYIKAELGYTYSKELLNTLNISDGRIINTLTIQDVEYVLNSIQVQQRAIHGKLSYSTKNNINNTVVIPSISILNNELKCLNEKITNIIDVYVKETKYQRAYIHTLGCVPIKSLVKYTYESNIENDLNIYVDGISVNQCFLEVVNKRYEIYKNKGYGYIM</sequence>
<protein>
    <recommendedName>
        <fullName evidence="4">Carbohydrate-binding module family 96 domain-containing protein</fullName>
    </recommendedName>
</protein>
<dbReference type="InterPro" id="IPR055372">
    <property type="entry name" value="CBM96"/>
</dbReference>
<proteinExistence type="predicted"/>
<dbReference type="NCBIfam" id="NF033679">
    <property type="entry name" value="DNRLRE_dom"/>
    <property type="match status" value="1"/>
</dbReference>
<accession>A0A0A0HY47</accession>
<dbReference type="AlphaFoldDB" id="A0A0A0HY47"/>
<keyword evidence="3" id="KW-0732">Signal</keyword>
<keyword evidence="2" id="KW-0964">Secreted</keyword>
<dbReference type="EMBL" id="JDRY01000170">
    <property type="protein sequence ID" value="KGM93318.1"/>
    <property type="molecule type" value="Genomic_DNA"/>
</dbReference>
<comment type="subcellular location">
    <subcellularLocation>
        <location evidence="1">Secreted</location>
    </subcellularLocation>
</comment>
<dbReference type="Gene3D" id="2.60.120.970">
    <property type="match status" value="1"/>
</dbReference>
<reference evidence="5 6" key="1">
    <citation type="submission" date="2014-01" db="EMBL/GenBank/DDBJ databases">
        <title>Plasmidome dynamics in the species complex Clostridium novyi sensu lato converts strains of independent lineages into distinctly different pathogens.</title>
        <authorList>
            <person name="Skarin H."/>
            <person name="Segerman B."/>
        </authorList>
    </citation>
    <scope>NUCLEOTIDE SEQUENCE [LARGE SCALE GENOMIC DNA]</scope>
    <source>
        <strain evidence="5 6">DC5</strain>
    </source>
</reference>
<evidence type="ECO:0000313" key="6">
    <source>
        <dbReference type="Proteomes" id="UP000030014"/>
    </source>
</evidence>
<organism evidence="5 6">
    <name type="scientific">Clostridium botulinum C/D str. DC5</name>
    <dbReference type="NCBI Taxonomy" id="1443128"/>
    <lineage>
        <taxon>Bacteria</taxon>
        <taxon>Bacillati</taxon>
        <taxon>Bacillota</taxon>
        <taxon>Clostridia</taxon>
        <taxon>Eubacteriales</taxon>
        <taxon>Clostridiaceae</taxon>
        <taxon>Clostridium</taxon>
    </lineage>
</organism>
<evidence type="ECO:0000259" key="4">
    <source>
        <dbReference type="Pfam" id="PF24517"/>
    </source>
</evidence>